<sequence>MDSDQDLIRKIQNSFGDNIYINSKLDRKKLASIVFNNKEKLDLLNSLVHPAVNNHFISYCIGLKDVYIIKEVAIIFETKTQDKFDKIILVKAPKEKRINRIINRDKCNRQDAIDRINNQIDDEDKVDESDYIIENINIIDIPKKVLKIHKNILNSIKIH</sequence>
<evidence type="ECO:0000256" key="2">
    <source>
        <dbReference type="ARBA" id="ARBA00022840"/>
    </source>
</evidence>
<dbReference type="EMBL" id="UINC01001671">
    <property type="protein sequence ID" value="SUZ86245.1"/>
    <property type="molecule type" value="Genomic_DNA"/>
</dbReference>
<protein>
    <recommendedName>
        <fullName evidence="4">Dephospho-CoA kinase</fullName>
    </recommendedName>
</protein>
<dbReference type="NCBIfam" id="TIGR00152">
    <property type="entry name" value="dephospho-CoA kinase"/>
    <property type="match status" value="1"/>
</dbReference>
<evidence type="ECO:0000256" key="1">
    <source>
        <dbReference type="ARBA" id="ARBA00022741"/>
    </source>
</evidence>
<keyword evidence="2" id="KW-0067">ATP-binding</keyword>
<dbReference type="PANTHER" id="PTHR10695">
    <property type="entry name" value="DEPHOSPHO-COA KINASE-RELATED"/>
    <property type="match status" value="1"/>
</dbReference>
<reference evidence="3" key="1">
    <citation type="submission" date="2018-05" db="EMBL/GenBank/DDBJ databases">
        <authorList>
            <person name="Lanie J.A."/>
            <person name="Ng W.-L."/>
            <person name="Kazmierczak K.M."/>
            <person name="Andrzejewski T.M."/>
            <person name="Davidsen T.M."/>
            <person name="Wayne K.J."/>
            <person name="Tettelin H."/>
            <person name="Glass J.I."/>
            <person name="Rusch D."/>
            <person name="Podicherti R."/>
            <person name="Tsui H.-C.T."/>
            <person name="Winkler M.E."/>
        </authorList>
    </citation>
    <scope>NUCLEOTIDE SEQUENCE</scope>
</reference>
<dbReference type="SUPFAM" id="SSF52540">
    <property type="entry name" value="P-loop containing nucleoside triphosphate hydrolases"/>
    <property type="match status" value="1"/>
</dbReference>
<dbReference type="InterPro" id="IPR001977">
    <property type="entry name" value="Depp_CoAkinase"/>
</dbReference>
<dbReference type="InterPro" id="IPR027417">
    <property type="entry name" value="P-loop_NTPase"/>
</dbReference>
<name>A0A381R3C1_9ZZZZ</name>
<evidence type="ECO:0000313" key="3">
    <source>
        <dbReference type="EMBL" id="SUZ86245.1"/>
    </source>
</evidence>
<evidence type="ECO:0008006" key="4">
    <source>
        <dbReference type="Google" id="ProtNLM"/>
    </source>
</evidence>
<dbReference type="CDD" id="cd02022">
    <property type="entry name" value="DPCK"/>
    <property type="match status" value="1"/>
</dbReference>
<dbReference type="Pfam" id="PF01121">
    <property type="entry name" value="CoaE"/>
    <property type="match status" value="1"/>
</dbReference>
<dbReference type="AlphaFoldDB" id="A0A381R3C1"/>
<dbReference type="GO" id="GO:0005524">
    <property type="term" value="F:ATP binding"/>
    <property type="evidence" value="ECO:0007669"/>
    <property type="project" value="UniProtKB-KW"/>
</dbReference>
<organism evidence="3">
    <name type="scientific">marine metagenome</name>
    <dbReference type="NCBI Taxonomy" id="408172"/>
    <lineage>
        <taxon>unclassified sequences</taxon>
        <taxon>metagenomes</taxon>
        <taxon>ecological metagenomes</taxon>
    </lineage>
</organism>
<dbReference type="GO" id="GO:0015937">
    <property type="term" value="P:coenzyme A biosynthetic process"/>
    <property type="evidence" value="ECO:0007669"/>
    <property type="project" value="InterPro"/>
</dbReference>
<dbReference type="GO" id="GO:0004140">
    <property type="term" value="F:dephospho-CoA kinase activity"/>
    <property type="evidence" value="ECO:0007669"/>
    <property type="project" value="InterPro"/>
</dbReference>
<dbReference type="PROSITE" id="PS51219">
    <property type="entry name" value="DPCK"/>
    <property type="match status" value="1"/>
</dbReference>
<dbReference type="Gene3D" id="3.40.50.300">
    <property type="entry name" value="P-loop containing nucleotide triphosphate hydrolases"/>
    <property type="match status" value="1"/>
</dbReference>
<proteinExistence type="predicted"/>
<keyword evidence="1" id="KW-0547">Nucleotide-binding</keyword>
<gene>
    <name evidence="3" type="ORF">METZ01_LOCUS39099</name>
</gene>
<accession>A0A381R3C1</accession>
<dbReference type="PANTHER" id="PTHR10695:SF46">
    <property type="entry name" value="BIFUNCTIONAL COENZYME A SYNTHASE-RELATED"/>
    <property type="match status" value="1"/>
</dbReference>